<comment type="caution">
    <text evidence="8">The sequence shown here is derived from an EMBL/GenBank/DDBJ whole genome shotgun (WGS) entry which is preliminary data.</text>
</comment>
<evidence type="ECO:0000256" key="2">
    <source>
        <dbReference type="ARBA" id="ARBA00007248"/>
    </source>
</evidence>
<evidence type="ECO:0000256" key="1">
    <source>
        <dbReference type="ARBA" id="ARBA00004442"/>
    </source>
</evidence>
<dbReference type="PROSITE" id="PS51257">
    <property type="entry name" value="PROKAR_LIPOPROTEIN"/>
    <property type="match status" value="1"/>
</dbReference>
<accession>A0A9D1M655</accession>
<dbReference type="Proteomes" id="UP000824112">
    <property type="component" value="Unassembled WGS sequence"/>
</dbReference>
<evidence type="ECO:0000313" key="9">
    <source>
        <dbReference type="Proteomes" id="UP000824112"/>
    </source>
</evidence>
<keyword evidence="3" id="KW-0732">Signal</keyword>
<keyword evidence="4" id="KW-0472">Membrane</keyword>
<protein>
    <submittedName>
        <fullName evidence="8">FimB/Mfa2 family fimbrial subunit</fullName>
    </submittedName>
</protein>
<keyword evidence="6" id="KW-0998">Cell outer membrane</keyword>
<dbReference type="Pfam" id="PF08842">
    <property type="entry name" value="Mfa2"/>
    <property type="match status" value="1"/>
</dbReference>
<dbReference type="InterPro" id="IPR014941">
    <property type="entry name" value="FimB/Mfa2/Mfa3"/>
</dbReference>
<comment type="subcellular location">
    <subcellularLocation>
        <location evidence="1">Cell outer membrane</location>
    </subcellularLocation>
</comment>
<dbReference type="GO" id="GO:0009279">
    <property type="term" value="C:cell outer membrane"/>
    <property type="evidence" value="ECO:0007669"/>
    <property type="project" value="UniProtKB-SubCell"/>
</dbReference>
<evidence type="ECO:0000256" key="7">
    <source>
        <dbReference type="ARBA" id="ARBA00023288"/>
    </source>
</evidence>
<evidence type="ECO:0000256" key="3">
    <source>
        <dbReference type="ARBA" id="ARBA00022729"/>
    </source>
</evidence>
<reference evidence="8" key="1">
    <citation type="submission" date="2020-10" db="EMBL/GenBank/DDBJ databases">
        <authorList>
            <person name="Gilroy R."/>
        </authorList>
    </citation>
    <scope>NUCLEOTIDE SEQUENCE</scope>
    <source>
        <strain evidence="8">CHK158-818</strain>
    </source>
</reference>
<comment type="similarity">
    <text evidence="2">Belongs to the bacteroidetes fimbrillin superfamily. FimB/Mfa2 family.</text>
</comment>
<dbReference type="EMBL" id="DVNA01000052">
    <property type="protein sequence ID" value="HIU54628.1"/>
    <property type="molecule type" value="Genomic_DNA"/>
</dbReference>
<gene>
    <name evidence="8" type="ORF">IAB03_02325</name>
</gene>
<organism evidence="8 9">
    <name type="scientific">Candidatus Gallibacteroides avistercoris</name>
    <dbReference type="NCBI Taxonomy" id="2840833"/>
    <lineage>
        <taxon>Bacteria</taxon>
        <taxon>Pseudomonadati</taxon>
        <taxon>Bacteroidota</taxon>
        <taxon>Bacteroidia</taxon>
        <taxon>Bacteroidales</taxon>
        <taxon>Bacteroidaceae</taxon>
        <taxon>Bacteroidaceae incertae sedis</taxon>
        <taxon>Candidatus Gallibacteroides</taxon>
    </lineage>
</organism>
<sequence>MKKLIFLFLTFLAFVGCSDDEQKEDAPSNLIDLSSYMRISSNNSPFSGYLEITPCVSNSYVYYGNYINEKQSPFFAAYLINNGNILSSIRPLVLPIGAYDLVYWGFVIPEDTLHLQAAVSSPSYSIGSDMANESWSLRPYKTGDTLYRPVYDLAHCAKEVEIGTENIAVPLERAVAAIQVILNAPSGETLHTDIDTIFAYIGDIANEINFITAEPTDFTKTIGFSLSMAADRQSASSFIMKTFPSAPNPLFTLRVYLKNGEIKEYSQRLSNQLLANSKISLTLEGNVIFSETTSSSGFEINNWQEENEQIDLPPLE</sequence>
<reference evidence="8" key="2">
    <citation type="journal article" date="2021" name="PeerJ">
        <title>Extensive microbial diversity within the chicken gut microbiome revealed by metagenomics and culture.</title>
        <authorList>
            <person name="Gilroy R."/>
            <person name="Ravi A."/>
            <person name="Getino M."/>
            <person name="Pursley I."/>
            <person name="Horton D.L."/>
            <person name="Alikhan N.F."/>
            <person name="Baker D."/>
            <person name="Gharbi K."/>
            <person name="Hall N."/>
            <person name="Watson M."/>
            <person name="Adriaenssens E.M."/>
            <person name="Foster-Nyarko E."/>
            <person name="Jarju S."/>
            <person name="Secka A."/>
            <person name="Antonio M."/>
            <person name="Oren A."/>
            <person name="Chaudhuri R.R."/>
            <person name="La Ragione R."/>
            <person name="Hildebrand F."/>
            <person name="Pallen M.J."/>
        </authorList>
    </citation>
    <scope>NUCLEOTIDE SEQUENCE</scope>
    <source>
        <strain evidence="8">CHK158-818</strain>
    </source>
</reference>
<keyword evidence="5" id="KW-0564">Palmitate</keyword>
<name>A0A9D1M655_9BACT</name>
<proteinExistence type="inferred from homology"/>
<evidence type="ECO:0000313" key="8">
    <source>
        <dbReference type="EMBL" id="HIU54628.1"/>
    </source>
</evidence>
<evidence type="ECO:0000256" key="4">
    <source>
        <dbReference type="ARBA" id="ARBA00023136"/>
    </source>
</evidence>
<dbReference type="AlphaFoldDB" id="A0A9D1M655"/>
<evidence type="ECO:0000256" key="5">
    <source>
        <dbReference type="ARBA" id="ARBA00023139"/>
    </source>
</evidence>
<keyword evidence="7" id="KW-0449">Lipoprotein</keyword>
<evidence type="ECO:0000256" key="6">
    <source>
        <dbReference type="ARBA" id="ARBA00023237"/>
    </source>
</evidence>